<proteinExistence type="predicted"/>
<dbReference type="Proteomes" id="UP000610960">
    <property type="component" value="Unassembled WGS sequence"/>
</dbReference>
<feature type="transmembrane region" description="Helical" evidence="1">
    <location>
        <begin position="270"/>
        <end position="294"/>
    </location>
</feature>
<name>A0A830GRP4_9CREN</name>
<dbReference type="AlphaFoldDB" id="A0A830GRP4"/>
<dbReference type="EMBL" id="BMNL01000001">
    <property type="protein sequence ID" value="GGP19716.1"/>
    <property type="molecule type" value="Genomic_DNA"/>
</dbReference>
<keyword evidence="3" id="KW-1185">Reference proteome</keyword>
<organism evidence="2 3">
    <name type="scientific">Thermocladium modestius</name>
    <dbReference type="NCBI Taxonomy" id="62609"/>
    <lineage>
        <taxon>Archaea</taxon>
        <taxon>Thermoproteota</taxon>
        <taxon>Thermoprotei</taxon>
        <taxon>Thermoproteales</taxon>
        <taxon>Thermoproteaceae</taxon>
        <taxon>Thermocladium</taxon>
    </lineage>
</organism>
<evidence type="ECO:0000256" key="1">
    <source>
        <dbReference type="SAM" id="Phobius"/>
    </source>
</evidence>
<comment type="caution">
    <text evidence="2">The sequence shown here is derived from an EMBL/GenBank/DDBJ whole genome shotgun (WGS) entry which is preliminary data.</text>
</comment>
<protein>
    <submittedName>
        <fullName evidence="2">Uncharacterized protein</fullName>
    </submittedName>
</protein>
<keyword evidence="1" id="KW-0472">Membrane</keyword>
<accession>A0A830GRP4</accession>
<keyword evidence="1" id="KW-1133">Transmembrane helix</keyword>
<gene>
    <name evidence="2" type="ORF">GCM10007981_04520</name>
</gene>
<sequence>MKPPINCMVVSVVKILVKIGVNLNILKRAFKTSNMVDYCSPEVVRVQRYVRIRSPIETIEEVTYTFTCSKDADYVCFPRVYSGGVGTYLAREDGGYLLIERVINEDGKAVSILPTRFVEEWFNLKPGEDYICLQMPATPNRLHVTTFTIHRPVSLYPIIVTTWDKVKPYYDADLSDFIIGIEKIPPHGQRQYFQILFDNEHLEFKLKDLQENLNNLRKGEKIEDLKLGIPGLKEETEPKPRSFVYTFRVSKAEPIDIKYRVTSSSFYKTLAWVIALSSLAILGVSLFLIVVSLIHPSLIINYSAIALPVITTLAILLLSGYVVIPKESLIKYRVLRWLTIVVIPTLLAALGVMLTKA</sequence>
<feature type="transmembrane region" description="Helical" evidence="1">
    <location>
        <begin position="334"/>
        <end position="354"/>
    </location>
</feature>
<reference evidence="2" key="2">
    <citation type="submission" date="2020-09" db="EMBL/GenBank/DDBJ databases">
        <authorList>
            <person name="Sun Q."/>
            <person name="Ohkuma M."/>
        </authorList>
    </citation>
    <scope>NUCLEOTIDE SEQUENCE</scope>
    <source>
        <strain evidence="2">JCM 10088</strain>
    </source>
</reference>
<keyword evidence="1" id="KW-0812">Transmembrane</keyword>
<reference evidence="2" key="1">
    <citation type="journal article" date="2014" name="Int. J. Syst. Evol. Microbiol.">
        <title>Complete genome sequence of Corynebacterium casei LMG S-19264T (=DSM 44701T), isolated from a smear-ripened cheese.</title>
        <authorList>
            <consortium name="US DOE Joint Genome Institute (JGI-PGF)"/>
            <person name="Walter F."/>
            <person name="Albersmeier A."/>
            <person name="Kalinowski J."/>
            <person name="Ruckert C."/>
        </authorList>
    </citation>
    <scope>NUCLEOTIDE SEQUENCE</scope>
    <source>
        <strain evidence="2">JCM 10088</strain>
    </source>
</reference>
<feature type="transmembrane region" description="Helical" evidence="1">
    <location>
        <begin position="300"/>
        <end position="322"/>
    </location>
</feature>
<evidence type="ECO:0000313" key="3">
    <source>
        <dbReference type="Proteomes" id="UP000610960"/>
    </source>
</evidence>
<evidence type="ECO:0000313" key="2">
    <source>
        <dbReference type="EMBL" id="GGP19716.1"/>
    </source>
</evidence>